<dbReference type="EMBL" id="JAIQCV010000005">
    <property type="protein sequence ID" value="KAH1097297.1"/>
    <property type="molecule type" value="Genomic_DNA"/>
</dbReference>
<evidence type="ECO:0000313" key="2">
    <source>
        <dbReference type="Proteomes" id="UP000828251"/>
    </source>
</evidence>
<name>A0A9D4A9Q0_9ROSI</name>
<dbReference type="AlphaFoldDB" id="A0A9D4A9Q0"/>
<reference evidence="1 2" key="1">
    <citation type="journal article" date="2021" name="Plant Biotechnol. J.">
        <title>Multi-omics assisted identification of the key and species-specific regulatory components of drought-tolerant mechanisms in Gossypium stocksii.</title>
        <authorList>
            <person name="Yu D."/>
            <person name="Ke L."/>
            <person name="Zhang D."/>
            <person name="Wu Y."/>
            <person name="Sun Y."/>
            <person name="Mei J."/>
            <person name="Sun J."/>
            <person name="Sun Y."/>
        </authorList>
    </citation>
    <scope>NUCLEOTIDE SEQUENCE [LARGE SCALE GENOMIC DNA]</scope>
    <source>
        <strain evidence="2">cv. E1</strain>
        <tissue evidence="1">Leaf</tissue>
    </source>
</reference>
<sequence length="94" mass="11584">MWEIAIESEWANFYLPPEEATVILVVQEFYLALKEREVTRSFYEMRTSIKVRVVNVLVTKRSIYQFYDAPYYYRDYLYKTDLREFKNIDMEEIL</sequence>
<gene>
    <name evidence="1" type="ORF">J1N35_014218</name>
</gene>
<accession>A0A9D4A9Q0</accession>
<protein>
    <submittedName>
        <fullName evidence="1">Uncharacterized protein</fullName>
    </submittedName>
</protein>
<comment type="caution">
    <text evidence="1">The sequence shown here is derived from an EMBL/GenBank/DDBJ whole genome shotgun (WGS) entry which is preliminary data.</text>
</comment>
<dbReference type="OrthoDB" id="10423608at2759"/>
<keyword evidence="2" id="KW-1185">Reference proteome</keyword>
<dbReference type="Proteomes" id="UP000828251">
    <property type="component" value="Unassembled WGS sequence"/>
</dbReference>
<proteinExistence type="predicted"/>
<organism evidence="1 2">
    <name type="scientific">Gossypium stocksii</name>
    <dbReference type="NCBI Taxonomy" id="47602"/>
    <lineage>
        <taxon>Eukaryota</taxon>
        <taxon>Viridiplantae</taxon>
        <taxon>Streptophyta</taxon>
        <taxon>Embryophyta</taxon>
        <taxon>Tracheophyta</taxon>
        <taxon>Spermatophyta</taxon>
        <taxon>Magnoliopsida</taxon>
        <taxon>eudicotyledons</taxon>
        <taxon>Gunneridae</taxon>
        <taxon>Pentapetalae</taxon>
        <taxon>rosids</taxon>
        <taxon>malvids</taxon>
        <taxon>Malvales</taxon>
        <taxon>Malvaceae</taxon>
        <taxon>Malvoideae</taxon>
        <taxon>Gossypium</taxon>
    </lineage>
</organism>
<evidence type="ECO:0000313" key="1">
    <source>
        <dbReference type="EMBL" id="KAH1097297.1"/>
    </source>
</evidence>